<protein>
    <submittedName>
        <fullName evidence="1">Uncharacterized protein</fullName>
    </submittedName>
</protein>
<name>A0A2P2PLK5_RHIMU</name>
<proteinExistence type="predicted"/>
<reference evidence="1" key="1">
    <citation type="submission" date="2018-02" db="EMBL/GenBank/DDBJ databases">
        <title>Rhizophora mucronata_Transcriptome.</title>
        <authorList>
            <person name="Meera S.P."/>
            <person name="Sreeshan A."/>
            <person name="Augustine A."/>
        </authorList>
    </citation>
    <scope>NUCLEOTIDE SEQUENCE</scope>
    <source>
        <tissue evidence="1">Leaf</tissue>
    </source>
</reference>
<sequence>MIYLRGESFNFVVYSNLVMLVTNLKKEYYY</sequence>
<organism evidence="1">
    <name type="scientific">Rhizophora mucronata</name>
    <name type="common">Asiatic mangrove</name>
    <dbReference type="NCBI Taxonomy" id="61149"/>
    <lineage>
        <taxon>Eukaryota</taxon>
        <taxon>Viridiplantae</taxon>
        <taxon>Streptophyta</taxon>
        <taxon>Embryophyta</taxon>
        <taxon>Tracheophyta</taxon>
        <taxon>Spermatophyta</taxon>
        <taxon>Magnoliopsida</taxon>
        <taxon>eudicotyledons</taxon>
        <taxon>Gunneridae</taxon>
        <taxon>Pentapetalae</taxon>
        <taxon>rosids</taxon>
        <taxon>fabids</taxon>
        <taxon>Malpighiales</taxon>
        <taxon>Rhizophoraceae</taxon>
        <taxon>Rhizophora</taxon>
    </lineage>
</organism>
<accession>A0A2P2PLK5</accession>
<dbReference type="AlphaFoldDB" id="A0A2P2PLK5"/>
<evidence type="ECO:0000313" key="1">
    <source>
        <dbReference type="EMBL" id="MBX55606.1"/>
    </source>
</evidence>
<dbReference type="EMBL" id="GGEC01075122">
    <property type="protein sequence ID" value="MBX55606.1"/>
    <property type="molecule type" value="Transcribed_RNA"/>
</dbReference>